<dbReference type="Proteomes" id="UP000518300">
    <property type="component" value="Unassembled WGS sequence"/>
</dbReference>
<accession>A0A848LPC8</accession>
<sequence>MSDSNGNGETLLDRLQRKRDGRNVDPALGVLSGEGSQQRVKDPEGAYPAHGQQVTHLPSRAEPQREDAPSYYGLPAVKEPVWIWSIPTYLYVGGVAGAASLLGLAADVMGGPRLAKLGRRCLWVGTAGDMISTVLLIHDLGRPERFLNMLRVFRPTSPMSIGSWVLAGSGGLNTLGVLLAHRPGWMGVVGRSAAAGAAVLGMPLAGYTAVLLCNTSVPIWQATHRALPLFFMSSATAAAGSLLSLLPHAPHEARVLRPYRLAGKVAELVTGVAVARDAARVSEVARPLKEGVSGALWKTSRVCSAAGLLLDVLPGRSRWKHVAADVLTTAGALAARFAIFHAGKASARNPQATFQGQRQGLGAAEVKGNTLAADGKPLKFPLPVLR</sequence>
<feature type="transmembrane region" description="Helical" evidence="2">
    <location>
        <begin position="89"/>
        <end position="109"/>
    </location>
</feature>
<evidence type="ECO:0000256" key="2">
    <source>
        <dbReference type="SAM" id="Phobius"/>
    </source>
</evidence>
<dbReference type="AlphaFoldDB" id="A0A848LPC8"/>
<dbReference type="PANTHER" id="PTHR34856:SF2">
    <property type="entry name" value="PROTEIN NRFD"/>
    <property type="match status" value="1"/>
</dbReference>
<evidence type="ECO:0000313" key="4">
    <source>
        <dbReference type="Proteomes" id="UP000518300"/>
    </source>
</evidence>
<evidence type="ECO:0000313" key="3">
    <source>
        <dbReference type="EMBL" id="NMO19502.1"/>
    </source>
</evidence>
<dbReference type="PANTHER" id="PTHR34856">
    <property type="entry name" value="PROTEIN NRFD"/>
    <property type="match status" value="1"/>
</dbReference>
<dbReference type="Gene3D" id="1.20.1630.10">
    <property type="entry name" value="Formate dehydrogenase/DMSO reductase domain"/>
    <property type="match status" value="1"/>
</dbReference>
<dbReference type="InterPro" id="IPR032796">
    <property type="entry name" value="NrfD_2"/>
</dbReference>
<dbReference type="RefSeq" id="WP_169348748.1">
    <property type="nucleotide sequence ID" value="NZ_JABBJJ010000188.1"/>
</dbReference>
<comment type="caution">
    <text evidence="3">The sequence shown here is derived from an EMBL/GenBank/DDBJ whole genome shotgun (WGS) entry which is preliminary data.</text>
</comment>
<organism evidence="3 4">
    <name type="scientific">Pyxidicoccus fallax</name>
    <dbReference type="NCBI Taxonomy" id="394095"/>
    <lineage>
        <taxon>Bacteria</taxon>
        <taxon>Pseudomonadati</taxon>
        <taxon>Myxococcota</taxon>
        <taxon>Myxococcia</taxon>
        <taxon>Myxococcales</taxon>
        <taxon>Cystobacterineae</taxon>
        <taxon>Myxococcaceae</taxon>
        <taxon>Pyxidicoccus</taxon>
    </lineage>
</organism>
<feature type="transmembrane region" description="Helical" evidence="2">
    <location>
        <begin position="161"/>
        <end position="181"/>
    </location>
</feature>
<feature type="transmembrane region" description="Helical" evidence="2">
    <location>
        <begin position="226"/>
        <end position="246"/>
    </location>
</feature>
<dbReference type="InterPro" id="IPR052049">
    <property type="entry name" value="Electron_transfer_protein"/>
</dbReference>
<name>A0A848LPC8_9BACT</name>
<keyword evidence="2" id="KW-0472">Membrane</keyword>
<keyword evidence="4" id="KW-1185">Reference proteome</keyword>
<protein>
    <submittedName>
        <fullName evidence="3">Polysulfide reductase NrfD</fullName>
    </submittedName>
</protein>
<dbReference type="EMBL" id="JABBJJ010000188">
    <property type="protein sequence ID" value="NMO19502.1"/>
    <property type="molecule type" value="Genomic_DNA"/>
</dbReference>
<feature type="transmembrane region" description="Helical" evidence="2">
    <location>
        <begin position="193"/>
        <end position="220"/>
    </location>
</feature>
<reference evidence="3 4" key="1">
    <citation type="submission" date="2020-04" db="EMBL/GenBank/DDBJ databases">
        <title>Draft genome of Pyxidicoccus fallax type strain.</title>
        <authorList>
            <person name="Whitworth D.E."/>
        </authorList>
    </citation>
    <scope>NUCLEOTIDE SEQUENCE [LARGE SCALE GENOMIC DNA]</scope>
    <source>
        <strain evidence="3 4">DSM 14698</strain>
    </source>
</reference>
<keyword evidence="2" id="KW-0812">Transmembrane</keyword>
<feature type="region of interest" description="Disordered" evidence="1">
    <location>
        <begin position="1"/>
        <end position="66"/>
    </location>
</feature>
<evidence type="ECO:0000256" key="1">
    <source>
        <dbReference type="SAM" id="MobiDB-lite"/>
    </source>
</evidence>
<proteinExistence type="predicted"/>
<keyword evidence="2" id="KW-1133">Transmembrane helix</keyword>
<gene>
    <name evidence="3" type="primary">nrfD</name>
    <name evidence="3" type="ORF">HG543_32200</name>
</gene>
<dbReference type="Pfam" id="PF14589">
    <property type="entry name" value="NrfD_2"/>
    <property type="match status" value="1"/>
</dbReference>
<dbReference type="GO" id="GO:0005886">
    <property type="term" value="C:plasma membrane"/>
    <property type="evidence" value="ECO:0007669"/>
    <property type="project" value="TreeGrafter"/>
</dbReference>